<dbReference type="InterPro" id="IPR052021">
    <property type="entry name" value="Type-I_RS_S_subunit"/>
</dbReference>
<comment type="similarity">
    <text evidence="1">Belongs to the type-I restriction system S methylase family.</text>
</comment>
<dbReference type="GO" id="GO:0009307">
    <property type="term" value="P:DNA restriction-modification system"/>
    <property type="evidence" value="ECO:0007669"/>
    <property type="project" value="UniProtKB-KW"/>
</dbReference>
<evidence type="ECO:0000256" key="1">
    <source>
        <dbReference type="ARBA" id="ARBA00010923"/>
    </source>
</evidence>
<accession>A0A1G8AD49</accession>
<dbReference type="Proteomes" id="UP000181870">
    <property type="component" value="Unassembled WGS sequence"/>
</dbReference>
<gene>
    <name evidence="5" type="ORF">SAMN05192582_1002134</name>
</gene>
<evidence type="ECO:0000256" key="2">
    <source>
        <dbReference type="ARBA" id="ARBA00022747"/>
    </source>
</evidence>
<feature type="domain" description="Type I restriction modification DNA specificity" evidence="4">
    <location>
        <begin position="213"/>
        <end position="379"/>
    </location>
</feature>
<dbReference type="CDD" id="cd17252">
    <property type="entry name" value="RMtype1_S_EcoKI-TRD1-CR1_like"/>
    <property type="match status" value="1"/>
</dbReference>
<evidence type="ECO:0000313" key="5">
    <source>
        <dbReference type="EMBL" id="SDH18807.1"/>
    </source>
</evidence>
<dbReference type="SUPFAM" id="SSF116734">
    <property type="entry name" value="DNA methylase specificity domain"/>
    <property type="match status" value="2"/>
</dbReference>
<organism evidence="5 6">
    <name type="scientific">Bacteroides ovatus</name>
    <dbReference type="NCBI Taxonomy" id="28116"/>
    <lineage>
        <taxon>Bacteria</taxon>
        <taxon>Pseudomonadati</taxon>
        <taxon>Bacteroidota</taxon>
        <taxon>Bacteroidia</taxon>
        <taxon>Bacteroidales</taxon>
        <taxon>Bacteroidaceae</taxon>
        <taxon>Bacteroides</taxon>
    </lineage>
</organism>
<evidence type="ECO:0000256" key="3">
    <source>
        <dbReference type="ARBA" id="ARBA00023125"/>
    </source>
</evidence>
<evidence type="ECO:0000259" key="4">
    <source>
        <dbReference type="Pfam" id="PF01420"/>
    </source>
</evidence>
<dbReference type="InterPro" id="IPR000055">
    <property type="entry name" value="Restrct_endonuc_typeI_TRD"/>
</dbReference>
<dbReference type="Gene3D" id="3.90.220.20">
    <property type="entry name" value="DNA methylase specificity domains"/>
    <property type="match status" value="2"/>
</dbReference>
<dbReference type="Pfam" id="PF01420">
    <property type="entry name" value="Methylase_S"/>
    <property type="match status" value="2"/>
</dbReference>
<protein>
    <submittedName>
        <fullName evidence="5">Restriction endonuclease S subunit</fullName>
    </submittedName>
</protein>
<dbReference type="GO" id="GO:0004519">
    <property type="term" value="F:endonuclease activity"/>
    <property type="evidence" value="ECO:0007669"/>
    <property type="project" value="UniProtKB-KW"/>
</dbReference>
<sequence>MANNNNTKNLNVPHLRFPEFKGEWEKIIIDDLGDIVTGTTPPTNNHSNYGNEYLWASPADLGGVKYITDTKTKLSQLGFDRTRKIAKNSILVTCIGSTIGKMGMASTNMCTNQQINSIIVNKNYDDNFVYYAINSRFPKYLSSVAMQAVPIISKSAFEKLENYTPKYEEQKKIGLFLSLIDQRIENQSKIIEDLKKLKCAIIEKVLNGNNANNLRLGDVGSYIRGLTYSSDDVVEYNSTLVMRSNNIVNGSLLDYQNNVVSVNKQISQEQQLQDGDIIICMANGSSALVGKSSFYDGKCISPITVGAFCGIYRSKTAIAKWLFQTNRYRRYIWNSLQGGNGAIANLNSEDILRMSFPLPDKQTAERCIKLLSSLESLIESNISLCSKFSQQKEYLLRQMFI</sequence>
<dbReference type="PANTHER" id="PTHR30408:SF13">
    <property type="entry name" value="TYPE I RESTRICTION ENZYME HINDI SPECIFICITY SUBUNIT"/>
    <property type="match status" value="1"/>
</dbReference>
<dbReference type="InterPro" id="IPR044946">
    <property type="entry name" value="Restrct_endonuc_typeI_TRD_sf"/>
</dbReference>
<dbReference type="EMBL" id="FNDO01000002">
    <property type="protein sequence ID" value="SDH18807.1"/>
    <property type="molecule type" value="Genomic_DNA"/>
</dbReference>
<dbReference type="CDD" id="cd17286">
    <property type="entry name" value="RMtype1_S_Lla161ORF747P_TRD1-CR1_like"/>
    <property type="match status" value="1"/>
</dbReference>
<dbReference type="RefSeq" id="WP_074635666.1">
    <property type="nucleotide sequence ID" value="NZ_FNDO01000002.1"/>
</dbReference>
<dbReference type="AlphaFoldDB" id="A0A1G8AD49"/>
<name>A0A1G8AD49_BACOV</name>
<evidence type="ECO:0000313" key="6">
    <source>
        <dbReference type="Proteomes" id="UP000181870"/>
    </source>
</evidence>
<keyword evidence="5" id="KW-0255">Endonuclease</keyword>
<keyword evidence="3" id="KW-0238">DNA-binding</keyword>
<feature type="domain" description="Type I restriction modification DNA specificity" evidence="4">
    <location>
        <begin position="23"/>
        <end position="195"/>
    </location>
</feature>
<dbReference type="GO" id="GO:0003677">
    <property type="term" value="F:DNA binding"/>
    <property type="evidence" value="ECO:0007669"/>
    <property type="project" value="UniProtKB-KW"/>
</dbReference>
<keyword evidence="2" id="KW-0680">Restriction system</keyword>
<keyword evidence="5" id="KW-0540">Nuclease</keyword>
<reference evidence="5 6" key="1">
    <citation type="submission" date="2016-10" db="EMBL/GenBank/DDBJ databases">
        <authorList>
            <person name="de Groot N.N."/>
        </authorList>
    </citation>
    <scope>NUCLEOTIDE SEQUENCE [LARGE SCALE GENOMIC DNA]</scope>
    <source>
        <strain evidence="5 6">NLAE-zl-C57</strain>
    </source>
</reference>
<proteinExistence type="inferred from homology"/>
<dbReference type="PANTHER" id="PTHR30408">
    <property type="entry name" value="TYPE-1 RESTRICTION ENZYME ECOKI SPECIFICITY PROTEIN"/>
    <property type="match status" value="1"/>
</dbReference>
<keyword evidence="5" id="KW-0378">Hydrolase</keyword>